<dbReference type="Gene3D" id="2.40.50.140">
    <property type="entry name" value="Nucleic acid-binding proteins"/>
    <property type="match status" value="11"/>
</dbReference>
<evidence type="ECO:0000259" key="18">
    <source>
        <dbReference type="PROSITE" id="PS50126"/>
    </source>
</evidence>
<dbReference type="CDD" id="cd05703">
    <property type="entry name" value="S1_Rrp5_repeat_hs12_sc9"/>
    <property type="match status" value="2"/>
</dbReference>
<dbReference type="InterPro" id="IPR045209">
    <property type="entry name" value="Rrp5"/>
</dbReference>
<feature type="domain" description="S1 motif" evidence="18">
    <location>
        <begin position="491"/>
        <end position="560"/>
    </location>
</feature>
<dbReference type="InterPro" id="IPR012340">
    <property type="entry name" value="NA-bd_OB-fold"/>
</dbReference>
<dbReference type="SMART" id="SM00316">
    <property type="entry name" value="S1"/>
    <property type="match status" value="18"/>
</dbReference>
<dbReference type="FunFam" id="2.40.50.140:FF:000148">
    <property type="entry name" value="protein RRP5 homolog isoform X1"/>
    <property type="match status" value="1"/>
</dbReference>
<evidence type="ECO:0000256" key="15">
    <source>
        <dbReference type="ARBA" id="ARBA00067510"/>
    </source>
</evidence>
<sequence>LQNVREGMLLLGAVKEVADFEVTVSLPCGLQGYLSIKNICESYTKVLSKQLDSSDIEEIYSLPHLFCPGMVLRCLVAKLDTSKGGNLSIQLSINPKLVNKALTTSSLKAGMVLSGCVDSVEDHGYIVDIGIKGTNAFLPRKERANSQEELKVGQYVTSALEEVKNDGRVVRLSVSRLNSSQTCAQSSQGWNLTNLLPGLLVNATIKKVTKHGLILDFLSSFTGQVDFLHMEPEQASSYKEGDQVKLSLLLLIPVFSDFKLECSMKPCSAPPTQVRARVLYVEPSTRLVALSLRSFLVQSETRLDLRPPGGDRAGEVVKSCKMTVVHHMSGAVLELPDKTTAFAHKNHLKEPKEQLNENRLLAMPEHSCRILDFSLMDNIHFVTLRKSMIDKPFFRYHDLQAGQIVEGTVSVLLTSGMVVHLSDHVKGLVPRTHLSDIILKNPEKKYTEGMKIKCRVLSVEPESKKLYLTRKKALVESSLPLFRTFADARPGRVSHGYIVCIKDFGCIVRFYNDVKGLVPLSELSSEPISRPEDVFYVGQVLKTKVLQCDRQKAKMLLSFKRAMEGAAEEASAPEFDCQVGQAMADRFISDTTASFQLGQTVMAKVTNLDEEKRRFLVTLKISEVISPAGDVLTRLVNGLQERKAMTEMLLARGASELHQQLAGLSVGQRLKLTVNTTADNGATFVSDDLHGATVQATRQHVTGVNLVPGQKVTAVILHIDLLSTHVHVSILSRLLEKRKPLNEGSKYTATVQHISQDFAVISLDNTAQLTVIQTSSHLNHMPLSGTQELKLGMSLTVEVIEASCQEAQGLPLVSWERSSPKRQPTKTSMGYRFGEIVQAKVKSVKPIGIQVTLEDGTAGSVHVSEVIDARDVCQGYLPTFSVKAGSTVTARVIGGREASSHSKLDKSTELKPVSTKEHLNSYKVGEEITCFVLKFHPDKKVLEVTTHPGVIGTVELLAMITDPKLATHPENVFKMGQAVYAKVVEASTKPQRFTLSLTGVTQLEEGAVTLGMVIDSDPLRGLLVQLPFGSMGSVAVTDLADAYRPNPLNAYRKNQIVRCFLLQKINGKWQLSLRPSRLNPEKAKPVKDLEILAVSELKEGQIIRGYVTSVGKCGIFISGMVVHLSDHVKGLVPRTHLSDIILKNPEKKYTEGMKIKCRVLSVEPESKKLYLTRKKALVESSLPLFRTFADARPGRVSHGYIVCIKDFGCIVRFYNDVKGLVPLSELSSEPISRPEDVFYVGQRAMEGAAEEASAPEFDCQVGQKLEAKVLKKTASGLEVAILPDEIRATLPTMHLSDHMSNCPLLWECLQEGDNISNLICINRGQQNIALTKKPTIRWSLDEGVVAKDFSEIKVGTQLFGWVKNIMPYGVFVEFPYGLVGLAPKSAMADRFISDTTASFQLGQTVMAKVTNLDEEKRRFLVTLKISEVISPAGDVLTRLVNGLQERKVMTEMLLARGASELHQQLAGLSVGQRLKLTVNTTADNGATFVSDDLHGATVQATRQHVTGVNLVPGQKVTAVILHIDLLSTHVHVSILSRLLEKRKPLNEGSKYTATVQHISQDFAVISLDNTAQLTVIQTSSHLNHMPLSGTQELKLGMSLTVEVIEASCQEAQGLPLVSWERSSPKRQPTKTSMGYRFGEIVQAKVKSVKPIGIQVTLEDGTAGSVHVSEVIDARDVCQGYLPTFSVKAGSTVTARVIGGREASSHRFLPFSHPNFKYTILELTLISSKLDKSTELKPVSTKEHLNSYKVGEEITCFVLKFHPDKKVLEVTTHPGVIGTVELLAMITDPKLATHPENVFKMGQAVYAKVVEASTKPQRFTLSLTGVTQLEEGAVTLGMVIDSDPLRGLLVQLPFGSMGSVAVTDLADAYRPNPLNAYRKNQIVRCFLLQKINGKWQLSLRPSRLNPEKAKPVKDLEILAVSELKEGQIIRGYVTSVGKCGIFIRLSSSITGRAELQKSTKYFCSNHSVLCDHLPNGTLITSKIISIDSEEELVSLSLLSEDTGKSDILPESLGLPLRLIGKEKKCNTEKKNKRKLSESEQAAHSSAGPSRLQVASGFSWDAGLSSLKPATAMQESESSDEEEQNTSSKKKSRRELEQDKKAAEKALIQREVELMDPSLQPEDAAAFERLLLASPNSSLLWLQYMAHHLQATQIEQARTVAERALKTISFREEQEKLNVWVALLNLENMYGTEESLKKVFERAQQFCEPMPVYQQLADIYTKSEKIREAESLYKTMVKRFRQHKVVWLNYGTFLLQRGQSDAANALLQRALKSMPPKESVDMIAKFAQLEFRYGDAERGRTMFDKVLTSYPKRTDLWSVFIDLMVKHGSQKDVREIFDRVIHLSVSVKKIKFFFKRYLEYEKKHGTPQSIQAVKEKAIEFVESKGS</sequence>
<evidence type="ECO:0000256" key="6">
    <source>
        <dbReference type="ARBA" id="ARBA00022664"/>
    </source>
</evidence>
<organism evidence="19">
    <name type="scientific">Tetraodon nigroviridis</name>
    <name type="common">Spotted green pufferfish</name>
    <name type="synonym">Chelonodon nigroviridis</name>
    <dbReference type="NCBI Taxonomy" id="99883"/>
    <lineage>
        <taxon>Eukaryota</taxon>
        <taxon>Metazoa</taxon>
        <taxon>Chordata</taxon>
        <taxon>Craniata</taxon>
        <taxon>Vertebrata</taxon>
        <taxon>Euteleostomi</taxon>
        <taxon>Actinopterygii</taxon>
        <taxon>Neopterygii</taxon>
        <taxon>Teleostei</taxon>
        <taxon>Neoteleostei</taxon>
        <taxon>Acanthomorphata</taxon>
        <taxon>Eupercaria</taxon>
        <taxon>Tetraodontiformes</taxon>
        <taxon>Tetradontoidea</taxon>
        <taxon>Tetraodontidae</taxon>
        <taxon>Tetraodon</taxon>
    </lineage>
</organism>
<dbReference type="KEGG" id="tng:GSTEN00022695G001"/>
<dbReference type="CDD" id="cd05698">
    <property type="entry name" value="S1_Rrp5_repeat_hs6_sc5"/>
    <property type="match status" value="1"/>
</dbReference>
<keyword evidence="11" id="KW-0508">mRNA splicing</keyword>
<feature type="compositionally biased region" description="Polar residues" evidence="17">
    <location>
        <begin position="2037"/>
        <end position="2046"/>
    </location>
</feature>
<feature type="domain" description="S1 motif" evidence="18">
    <location>
        <begin position="834"/>
        <end position="909"/>
    </location>
</feature>
<dbReference type="InterPro" id="IPR057302">
    <property type="entry name" value="Rrp5_S1"/>
</dbReference>
<dbReference type="PROSITE" id="PS50126">
    <property type="entry name" value="S1"/>
    <property type="match status" value="15"/>
</dbReference>
<keyword evidence="7" id="KW-0747">Spliceosome</keyword>
<dbReference type="CDD" id="cd05694">
    <property type="entry name" value="S1_Rrp5_repeat_hs2_sc2"/>
    <property type="match status" value="1"/>
</dbReference>
<keyword evidence="6" id="KW-0507">mRNA processing</keyword>
<evidence type="ECO:0000256" key="1">
    <source>
        <dbReference type="ARBA" id="ARBA00004604"/>
    </source>
</evidence>
<feature type="domain" description="S1 motif" evidence="18">
    <location>
        <begin position="1638"/>
        <end position="1713"/>
    </location>
</feature>
<evidence type="ECO:0000256" key="4">
    <source>
        <dbReference type="ARBA" id="ARBA00022552"/>
    </source>
</evidence>
<dbReference type="GO" id="GO:0032040">
    <property type="term" value="C:small-subunit processome"/>
    <property type="evidence" value="ECO:0007669"/>
    <property type="project" value="TreeGrafter"/>
</dbReference>
<dbReference type="GO" id="GO:0006397">
    <property type="term" value="P:mRNA processing"/>
    <property type="evidence" value="ECO:0007669"/>
    <property type="project" value="UniProtKB-KW"/>
</dbReference>
<evidence type="ECO:0000256" key="13">
    <source>
        <dbReference type="ARBA" id="ARBA00059726"/>
    </source>
</evidence>
<dbReference type="CDD" id="cd05693">
    <property type="entry name" value="S1_Rrp5_repeat_hs1_sc1"/>
    <property type="match status" value="1"/>
</dbReference>
<reference evidence="19" key="2">
    <citation type="submission" date="2004-02" db="EMBL/GenBank/DDBJ databases">
        <authorList>
            <consortium name="Genoscope"/>
            <consortium name="Whitehead Institute Centre for Genome Research"/>
        </authorList>
    </citation>
    <scope>NUCLEOTIDE SEQUENCE</scope>
</reference>
<dbReference type="GO" id="GO:0008380">
    <property type="term" value="P:RNA splicing"/>
    <property type="evidence" value="ECO:0007669"/>
    <property type="project" value="UniProtKB-KW"/>
</dbReference>
<evidence type="ECO:0000256" key="11">
    <source>
        <dbReference type="ARBA" id="ARBA00023187"/>
    </source>
</evidence>
<dbReference type="InterPro" id="IPR003107">
    <property type="entry name" value="HAT"/>
</dbReference>
<dbReference type="InterPro" id="IPR003029">
    <property type="entry name" value="S1_domain"/>
</dbReference>
<dbReference type="SMART" id="SM00386">
    <property type="entry name" value="HAT"/>
    <property type="match status" value="5"/>
</dbReference>
<feature type="domain" description="S1 motif" evidence="18">
    <location>
        <begin position="1831"/>
        <end position="1899"/>
    </location>
</feature>
<protein>
    <recommendedName>
        <fullName evidence="15">Protein RRP5 homolog</fullName>
    </recommendedName>
    <alternativeName>
        <fullName evidence="16">Programmed cell death protein 11</fullName>
    </alternativeName>
</protein>
<feature type="non-terminal residue" evidence="19">
    <location>
        <position position="1"/>
    </location>
</feature>
<evidence type="ECO:0000256" key="17">
    <source>
        <dbReference type="SAM" id="MobiDB-lite"/>
    </source>
</evidence>
<feature type="compositionally biased region" description="Basic and acidic residues" evidence="17">
    <location>
        <begin position="2026"/>
        <end position="2036"/>
    </location>
</feature>
<dbReference type="InterPro" id="IPR048059">
    <property type="entry name" value="Rrp5_S1_rpt_hs1_sc1"/>
</dbReference>
<feature type="region of interest" description="Disordered" evidence="17">
    <location>
        <begin position="2026"/>
        <end position="2048"/>
    </location>
</feature>
<comment type="caution">
    <text evidence="19">The sequence shown here is derived from an EMBL/GenBank/DDBJ whole genome shotgun (WGS) entry which is preliminary data.</text>
</comment>
<dbReference type="Pfam" id="PF00575">
    <property type="entry name" value="S1"/>
    <property type="match status" value="4"/>
</dbReference>
<feature type="domain" description="S1 motif" evidence="18">
    <location>
        <begin position="1100"/>
        <end position="1174"/>
    </location>
</feature>
<dbReference type="OrthoDB" id="412781at2759"/>
<comment type="similarity">
    <text evidence="2">Belongs to the crooked-neck family.</text>
</comment>
<keyword evidence="5" id="KW-0597">Phosphoprotein</keyword>
<dbReference type="CDD" id="cd05697">
    <property type="entry name" value="S1_Rrp5_repeat_hs5"/>
    <property type="match status" value="2"/>
</dbReference>
<evidence type="ECO:0000256" key="16">
    <source>
        <dbReference type="ARBA" id="ARBA00080810"/>
    </source>
</evidence>
<dbReference type="CDD" id="cd05699">
    <property type="entry name" value="S1_Rrp5_repeat_hs7"/>
    <property type="match status" value="1"/>
</dbReference>
<dbReference type="CDD" id="cd05704">
    <property type="entry name" value="S1_Rrp5_repeat_hs13"/>
    <property type="match status" value="2"/>
</dbReference>
<evidence type="ECO:0000256" key="3">
    <source>
        <dbReference type="ARBA" id="ARBA00022499"/>
    </source>
</evidence>
<evidence type="ECO:0000313" key="19">
    <source>
        <dbReference type="EMBL" id="CAG03343.1"/>
    </source>
</evidence>
<gene>
    <name evidence="19" type="ORF">GSTENG00022695001</name>
</gene>
<dbReference type="FunFam" id="2.40.50.140:FF:000175">
    <property type="entry name" value="Programmed cell death 11"/>
    <property type="match status" value="1"/>
</dbReference>
<feature type="domain" description="S1 motif" evidence="18">
    <location>
        <begin position="110"/>
        <end position="175"/>
    </location>
</feature>
<keyword evidence="10" id="KW-0007">Acetylation</keyword>
<keyword evidence="4" id="KW-0698">rRNA processing</keyword>
<dbReference type="GO" id="GO:0006364">
    <property type="term" value="P:rRNA processing"/>
    <property type="evidence" value="ECO:0007669"/>
    <property type="project" value="UniProtKB-KW"/>
</dbReference>
<dbReference type="Pfam" id="PF23233">
    <property type="entry name" value="HAT_Syf1_CNRKL1_N"/>
    <property type="match status" value="1"/>
</dbReference>
<dbReference type="GO" id="GO:0005681">
    <property type="term" value="C:spliceosomal complex"/>
    <property type="evidence" value="ECO:0007669"/>
    <property type="project" value="UniProtKB-KW"/>
</dbReference>
<keyword evidence="9" id="KW-0832">Ubl conjugation</keyword>
<dbReference type="Gene3D" id="1.25.40.10">
    <property type="entry name" value="Tetratricopeptide repeat domain"/>
    <property type="match status" value="2"/>
</dbReference>
<dbReference type="Pfam" id="PF23459">
    <property type="entry name" value="S1_RRP5"/>
    <property type="match status" value="3"/>
</dbReference>
<dbReference type="PANTHER" id="PTHR23270">
    <property type="entry name" value="PROGRAMMED CELL DEATH PROTEIN 11 PRE-RRNA PROCESSING PROTEIN RRP5"/>
    <property type="match status" value="1"/>
</dbReference>
<proteinExistence type="inferred from homology"/>
<evidence type="ECO:0000256" key="12">
    <source>
        <dbReference type="ARBA" id="ARBA00023242"/>
    </source>
</evidence>
<feature type="domain" description="S1 motif" evidence="18">
    <location>
        <begin position="1355"/>
        <end position="1424"/>
    </location>
</feature>
<dbReference type="FunFam" id="1.25.40.10:FF:000065">
    <property type="entry name" value="Programmed cell death 11"/>
    <property type="match status" value="1"/>
</dbReference>
<dbReference type="SUPFAM" id="SSF50249">
    <property type="entry name" value="Nucleic acid-binding proteins"/>
    <property type="match status" value="14"/>
</dbReference>
<evidence type="ECO:0000256" key="14">
    <source>
        <dbReference type="ARBA" id="ARBA00062488"/>
    </source>
</evidence>
<keyword evidence="8" id="KW-0677">Repeat</keyword>
<feature type="domain" description="S1 motif" evidence="18">
    <location>
        <begin position="1194"/>
        <end position="1243"/>
    </location>
</feature>
<comment type="subcellular location">
    <subcellularLocation>
        <location evidence="1">Nucleus</location>
        <location evidence="1">Nucleolus</location>
    </subcellularLocation>
</comment>
<comment type="subunit">
    <text evidence="14">Interacts with NF-kappa-B p50/NFKB1 and NF-kappa-B p65/RELA.</text>
</comment>
<dbReference type="CDD" id="cd04461">
    <property type="entry name" value="S1_Rrp5_repeat_hs8_sc7"/>
    <property type="match status" value="1"/>
</dbReference>
<dbReference type="Pfam" id="PF23240">
    <property type="entry name" value="HAT_PRP39_N"/>
    <property type="match status" value="1"/>
</dbReference>
<evidence type="ECO:0000256" key="9">
    <source>
        <dbReference type="ARBA" id="ARBA00022843"/>
    </source>
</evidence>
<feature type="domain" description="S1 motif" evidence="18">
    <location>
        <begin position="1925"/>
        <end position="1997"/>
    </location>
</feature>
<dbReference type="CDD" id="cd05696">
    <property type="entry name" value="S1_Rrp5_repeat_hs4"/>
    <property type="match status" value="1"/>
</dbReference>
<dbReference type="EMBL" id="CAAE01014712">
    <property type="protein sequence ID" value="CAG03343.1"/>
    <property type="molecule type" value="Genomic_DNA"/>
</dbReference>
<evidence type="ECO:0000256" key="10">
    <source>
        <dbReference type="ARBA" id="ARBA00022990"/>
    </source>
</evidence>
<evidence type="ECO:0000256" key="7">
    <source>
        <dbReference type="ARBA" id="ARBA00022728"/>
    </source>
</evidence>
<reference evidence="19" key="1">
    <citation type="journal article" date="2004" name="Nature">
        <title>Genome duplication in the teleost fish Tetraodon nigroviridis reveals the early vertebrate proto-karyotype.</title>
        <authorList>
            <person name="Jaillon O."/>
            <person name="Aury J.-M."/>
            <person name="Brunet F."/>
            <person name="Petit J.-L."/>
            <person name="Stange-Thomann N."/>
            <person name="Mauceli E."/>
            <person name="Bouneau L."/>
            <person name="Fischer C."/>
            <person name="Ozouf-Costaz C."/>
            <person name="Bernot A."/>
            <person name="Nicaud S."/>
            <person name="Jaffe D."/>
            <person name="Fisher S."/>
            <person name="Lutfalla G."/>
            <person name="Dossat C."/>
            <person name="Segurens B."/>
            <person name="Dasilva C."/>
            <person name="Salanoubat M."/>
            <person name="Levy M."/>
            <person name="Boudet N."/>
            <person name="Castellano S."/>
            <person name="Anthouard V."/>
            <person name="Jubin C."/>
            <person name="Castelli V."/>
            <person name="Katinka M."/>
            <person name="Vacherie B."/>
            <person name="Biemont C."/>
            <person name="Skalli Z."/>
            <person name="Cattolico L."/>
            <person name="Poulain J."/>
            <person name="De Berardinis V."/>
            <person name="Cruaud C."/>
            <person name="Duprat S."/>
            <person name="Brottier P."/>
            <person name="Coutanceau J.-P."/>
            <person name="Gouzy J."/>
            <person name="Parra G."/>
            <person name="Lardier G."/>
            <person name="Chapple C."/>
            <person name="McKernan K.J."/>
            <person name="McEwan P."/>
            <person name="Bosak S."/>
            <person name="Kellis M."/>
            <person name="Volff J.-N."/>
            <person name="Guigo R."/>
            <person name="Zody M.C."/>
            <person name="Mesirov J."/>
            <person name="Lindblad-Toh K."/>
            <person name="Birren B."/>
            <person name="Nusbaum C."/>
            <person name="Kahn D."/>
            <person name="Robinson-Rechavi M."/>
            <person name="Laudet V."/>
            <person name="Schachter V."/>
            <person name="Quetier F."/>
            <person name="Saurin W."/>
            <person name="Scarpelli C."/>
            <person name="Wincker P."/>
            <person name="Lander E.S."/>
            <person name="Weissenbach J."/>
            <person name="Roest Crollius H."/>
        </authorList>
    </citation>
    <scope>NUCLEOTIDE SEQUENCE [LARGE SCALE GENOMIC DNA]</scope>
</reference>
<comment type="function">
    <text evidence="13">Essential for the generation of mature 18S rRNA, specifically necessary for cleavages at sites A0, 1 and 2 of the 47S precursor. Directly interacts with U3 snoRNA.</text>
</comment>
<dbReference type="InterPro" id="IPR055433">
    <property type="entry name" value="HAT_Syf1-like_N"/>
</dbReference>
<feature type="domain" description="S1 motif" evidence="18">
    <location>
        <begin position="198"/>
        <end position="265"/>
    </location>
</feature>
<dbReference type="FunFam" id="2.40.50.140:FF:000103">
    <property type="entry name" value="protein RRP5 homolog"/>
    <property type="match status" value="4"/>
</dbReference>
<name>Q4S7N9_TETNG</name>
<feature type="domain" description="S1 motif" evidence="18">
    <location>
        <begin position="402"/>
        <end position="471"/>
    </location>
</feature>
<dbReference type="CDD" id="cd05695">
    <property type="entry name" value="S1_Rrp5_repeat_hs3"/>
    <property type="match status" value="1"/>
</dbReference>
<accession>Q4S7N9</accession>
<dbReference type="SUPFAM" id="SSF48452">
    <property type="entry name" value="TPR-like"/>
    <property type="match status" value="1"/>
</dbReference>
<evidence type="ECO:0000256" key="8">
    <source>
        <dbReference type="ARBA" id="ARBA00022737"/>
    </source>
</evidence>
<dbReference type="InterPro" id="IPR048058">
    <property type="entry name" value="Rrp5_S1_rpt_hs11_sc8"/>
</dbReference>
<feature type="domain" description="S1 motif" evidence="18">
    <location>
        <begin position="1750"/>
        <end position="1823"/>
    </location>
</feature>
<evidence type="ECO:0000256" key="2">
    <source>
        <dbReference type="ARBA" id="ARBA00008644"/>
    </source>
</evidence>
<keyword evidence="3" id="KW-1017">Isopeptide bond</keyword>
<evidence type="ECO:0000256" key="5">
    <source>
        <dbReference type="ARBA" id="ARBA00022553"/>
    </source>
</evidence>
<dbReference type="InterPro" id="IPR011990">
    <property type="entry name" value="TPR-like_helical_dom_sf"/>
</dbReference>
<feature type="domain" description="S1 motif" evidence="18">
    <location>
        <begin position="925"/>
        <end position="998"/>
    </location>
</feature>
<dbReference type="GO" id="GO:0003723">
    <property type="term" value="F:RNA binding"/>
    <property type="evidence" value="ECO:0007669"/>
    <property type="project" value="TreeGrafter"/>
</dbReference>
<feature type="domain" description="S1 motif" evidence="18">
    <location>
        <begin position="7"/>
        <end position="94"/>
    </location>
</feature>
<dbReference type="CDD" id="cd05702">
    <property type="entry name" value="S1_Rrp5_repeat_hs11_sc8"/>
    <property type="match status" value="2"/>
</dbReference>
<dbReference type="PANTHER" id="PTHR23270:SF10">
    <property type="entry name" value="PROTEIN RRP5 HOMOLOG"/>
    <property type="match status" value="1"/>
</dbReference>
<feature type="region of interest" description="Disordered" evidence="17">
    <location>
        <begin position="2067"/>
        <end position="2098"/>
    </location>
</feature>
<dbReference type="CDD" id="cd05705">
    <property type="entry name" value="S1_Rrp5_repeat_hs14"/>
    <property type="match status" value="1"/>
</dbReference>
<feature type="non-terminal residue" evidence="19">
    <location>
        <position position="2384"/>
    </location>
</feature>
<keyword evidence="12" id="KW-0539">Nucleus</keyword>
<feature type="domain" description="S1 motif" evidence="18">
    <location>
        <begin position="1006"/>
        <end position="1074"/>
    </location>
</feature>